<dbReference type="Pfam" id="PF04828">
    <property type="entry name" value="GFA"/>
    <property type="match status" value="1"/>
</dbReference>
<accession>A0A2T7UL20</accession>
<evidence type="ECO:0000256" key="1">
    <source>
        <dbReference type="ARBA" id="ARBA00005495"/>
    </source>
</evidence>
<keyword evidence="2" id="KW-0479">Metal-binding</keyword>
<name>A0A2T7UL20_9RHOB</name>
<dbReference type="InterPro" id="IPR006913">
    <property type="entry name" value="CENP-V/GFA"/>
</dbReference>
<evidence type="ECO:0000259" key="5">
    <source>
        <dbReference type="PROSITE" id="PS51891"/>
    </source>
</evidence>
<proteinExistence type="inferred from homology"/>
<reference evidence="6 7" key="1">
    <citation type="journal article" date="2011" name="Syst. Appl. Microbiol.">
        <title>Defluviimonas denitrificans gen. nov., sp. nov., and Pararhodobacter aggregans gen. nov., sp. nov., non-phototrophic Rhodobacteraceae from the biofilter of a marine aquaculture.</title>
        <authorList>
            <person name="Foesel B.U."/>
            <person name="Drake H.L."/>
            <person name="Schramm A."/>
        </authorList>
    </citation>
    <scope>NUCLEOTIDE SEQUENCE [LARGE SCALE GENOMIC DNA]</scope>
    <source>
        <strain evidence="6 7">D1-19</strain>
    </source>
</reference>
<evidence type="ECO:0000313" key="6">
    <source>
        <dbReference type="EMBL" id="PVE45367.1"/>
    </source>
</evidence>
<dbReference type="Gene3D" id="3.90.1590.10">
    <property type="entry name" value="glutathione-dependent formaldehyde- activating enzyme (gfa)"/>
    <property type="match status" value="1"/>
</dbReference>
<keyword evidence="3" id="KW-0862">Zinc</keyword>
<keyword evidence="4" id="KW-0456">Lyase</keyword>
<dbReference type="OrthoDB" id="9807246at2"/>
<dbReference type="InterPro" id="IPR011057">
    <property type="entry name" value="Mss4-like_sf"/>
</dbReference>
<dbReference type="AlphaFoldDB" id="A0A2T7UL20"/>
<evidence type="ECO:0000256" key="3">
    <source>
        <dbReference type="ARBA" id="ARBA00022833"/>
    </source>
</evidence>
<sequence>MTLEGGCYCGALRYRIEGPMPRGGLCYCRACQHASGGGPNAFALVAPDSFTWTKGTASQFARPDLPAPVIREFCPDCGTQVTTLRPGQTKRIVKIGTLDRAQDWPGPGFAIFTAEKAPWHALPPDLPAFEGLPPSR</sequence>
<evidence type="ECO:0000256" key="4">
    <source>
        <dbReference type="ARBA" id="ARBA00023239"/>
    </source>
</evidence>
<dbReference type="PROSITE" id="PS51891">
    <property type="entry name" value="CENP_V_GFA"/>
    <property type="match status" value="1"/>
</dbReference>
<dbReference type="SUPFAM" id="SSF51316">
    <property type="entry name" value="Mss4-like"/>
    <property type="match status" value="1"/>
</dbReference>
<protein>
    <recommendedName>
        <fullName evidence="5">CENP-V/GFA domain-containing protein</fullName>
    </recommendedName>
</protein>
<comment type="caution">
    <text evidence="6">The sequence shown here is derived from an EMBL/GenBank/DDBJ whole genome shotgun (WGS) entry which is preliminary data.</text>
</comment>
<keyword evidence="7" id="KW-1185">Reference proteome</keyword>
<dbReference type="PANTHER" id="PTHR33337">
    <property type="entry name" value="GFA DOMAIN-CONTAINING PROTEIN"/>
    <property type="match status" value="1"/>
</dbReference>
<feature type="domain" description="CENP-V/GFA" evidence="5">
    <location>
        <begin position="3"/>
        <end position="120"/>
    </location>
</feature>
<gene>
    <name evidence="6" type="ORF">DDE23_21485</name>
</gene>
<evidence type="ECO:0000313" key="7">
    <source>
        <dbReference type="Proteomes" id="UP000244810"/>
    </source>
</evidence>
<evidence type="ECO:0000256" key="2">
    <source>
        <dbReference type="ARBA" id="ARBA00022723"/>
    </source>
</evidence>
<organism evidence="6 7">
    <name type="scientific">Pararhodobacter aggregans</name>
    <dbReference type="NCBI Taxonomy" id="404875"/>
    <lineage>
        <taxon>Bacteria</taxon>
        <taxon>Pseudomonadati</taxon>
        <taxon>Pseudomonadota</taxon>
        <taxon>Alphaproteobacteria</taxon>
        <taxon>Rhodobacterales</taxon>
        <taxon>Paracoccaceae</taxon>
        <taxon>Pararhodobacter</taxon>
    </lineage>
</organism>
<dbReference type="Proteomes" id="UP000244810">
    <property type="component" value="Unassembled WGS sequence"/>
</dbReference>
<comment type="similarity">
    <text evidence="1">Belongs to the Gfa family.</text>
</comment>
<dbReference type="GO" id="GO:0016846">
    <property type="term" value="F:carbon-sulfur lyase activity"/>
    <property type="evidence" value="ECO:0007669"/>
    <property type="project" value="InterPro"/>
</dbReference>
<dbReference type="PANTHER" id="PTHR33337:SF40">
    <property type="entry name" value="CENP-V_GFA DOMAIN-CONTAINING PROTEIN-RELATED"/>
    <property type="match status" value="1"/>
</dbReference>
<dbReference type="EMBL" id="QDDR01000015">
    <property type="protein sequence ID" value="PVE45367.1"/>
    <property type="molecule type" value="Genomic_DNA"/>
</dbReference>
<dbReference type="RefSeq" id="WP_107750173.1">
    <property type="nucleotide sequence ID" value="NZ_QBKF01000001.1"/>
</dbReference>
<dbReference type="GO" id="GO:0046872">
    <property type="term" value="F:metal ion binding"/>
    <property type="evidence" value="ECO:0007669"/>
    <property type="project" value="UniProtKB-KW"/>
</dbReference>